<dbReference type="InterPro" id="IPR010486">
    <property type="entry name" value="HNS-dep_expression_A/B"/>
</dbReference>
<dbReference type="RefSeq" id="WP_012696230.1">
    <property type="nucleotide sequence ID" value="NZ_CP022115.1"/>
</dbReference>
<evidence type="ECO:0000313" key="9">
    <source>
        <dbReference type="Proteomes" id="UP001200247"/>
    </source>
</evidence>
<evidence type="ECO:0000313" key="6">
    <source>
        <dbReference type="EMBL" id="ASJ23569.1"/>
    </source>
</evidence>
<comment type="subcellular location">
    <subcellularLocation>
        <location evidence="5">Periplasm</location>
    </subcellularLocation>
</comment>
<keyword evidence="1 5" id="KW-0732">Signal</keyword>
<dbReference type="Pfam" id="PF06411">
    <property type="entry name" value="HdeA"/>
    <property type="match status" value="1"/>
</dbReference>
<reference evidence="6" key="3">
    <citation type="submission" date="2017-06" db="EMBL/GenBank/DDBJ databases">
        <authorList>
            <person name="Kim H.J."/>
            <person name="Triplett B.A."/>
        </authorList>
    </citation>
    <scope>NUCLEOTIDE SEQUENCE</scope>
    <source>
        <strain evidence="6">HLGZ1</strain>
    </source>
</reference>
<evidence type="ECO:0000256" key="4">
    <source>
        <dbReference type="ARBA" id="ARBA00023186"/>
    </source>
</evidence>
<dbReference type="InterPro" id="IPR038303">
    <property type="entry name" value="HdeA/HdeB_sf"/>
</dbReference>
<dbReference type="Gene3D" id="1.10.890.10">
    <property type="entry name" value="HNS-dependent expression A"/>
    <property type="match status" value="1"/>
</dbReference>
<keyword evidence="3 5" id="KW-1015">Disulfide bond</keyword>
<dbReference type="GO" id="GO:1990451">
    <property type="term" value="P:cellular stress response to acidic pH"/>
    <property type="evidence" value="ECO:0007669"/>
    <property type="project" value="UniProtKB-UniRule"/>
</dbReference>
<reference evidence="8" key="2">
    <citation type="submission" date="2017-06" db="EMBL/GenBank/DDBJ databases">
        <title>Whole genome sequence of Laribacter hongkongensis LHGZ1.</title>
        <authorList>
            <person name="Chen D."/>
            <person name="Wu H."/>
            <person name="Chen J."/>
        </authorList>
    </citation>
    <scope>NUCLEOTIDE SEQUENCE [LARGE SCALE GENOMIC DNA]</scope>
    <source>
        <strain evidence="8">LHGZ1</strain>
    </source>
</reference>
<comment type="similarity">
    <text evidence="5">Belongs to the HdeA family.</text>
</comment>
<keyword evidence="4 5" id="KW-0143">Chaperone</keyword>
<proteinExistence type="inferred from homology"/>
<feature type="chain" id="PRO_5044351077" description="Probable acid stress chaperone HdeA" evidence="5">
    <location>
        <begin position="24"/>
        <end position="110"/>
    </location>
</feature>
<feature type="signal peptide" evidence="5">
    <location>
        <begin position="1"/>
        <end position="23"/>
    </location>
</feature>
<dbReference type="NCBIfam" id="NF007576">
    <property type="entry name" value="PRK10208.1"/>
    <property type="match status" value="1"/>
</dbReference>
<gene>
    <name evidence="5 6" type="primary">hdeA</name>
    <name evidence="7" type="ORF">LH440_01170</name>
    <name evidence="6" type="ORF">LHGZ1_0738</name>
</gene>
<dbReference type="EMBL" id="CP022115">
    <property type="protein sequence ID" value="ASJ23569.1"/>
    <property type="molecule type" value="Genomic_DNA"/>
</dbReference>
<evidence type="ECO:0000256" key="2">
    <source>
        <dbReference type="ARBA" id="ARBA00022764"/>
    </source>
</evidence>
<evidence type="ECO:0000256" key="3">
    <source>
        <dbReference type="ARBA" id="ARBA00023157"/>
    </source>
</evidence>
<evidence type="ECO:0000313" key="8">
    <source>
        <dbReference type="Proteomes" id="UP000197424"/>
    </source>
</evidence>
<dbReference type="OrthoDB" id="7581659at2"/>
<dbReference type="InterPro" id="IPR024972">
    <property type="entry name" value="HdeA"/>
</dbReference>
<dbReference type="GO" id="GO:0030288">
    <property type="term" value="C:outer membrane-bounded periplasmic space"/>
    <property type="evidence" value="ECO:0007669"/>
    <property type="project" value="InterPro"/>
</dbReference>
<name>A0A248LGH9_9NEIS</name>
<evidence type="ECO:0000256" key="5">
    <source>
        <dbReference type="HAMAP-Rule" id="MF_00946"/>
    </source>
</evidence>
<dbReference type="AlphaFoldDB" id="A0A248LGH9"/>
<evidence type="ECO:0000313" key="7">
    <source>
        <dbReference type="EMBL" id="MCG9024530.1"/>
    </source>
</evidence>
<organism evidence="6 8">
    <name type="scientific">Laribacter hongkongensis</name>
    <dbReference type="NCBI Taxonomy" id="168471"/>
    <lineage>
        <taxon>Bacteria</taxon>
        <taxon>Pseudomonadati</taxon>
        <taxon>Pseudomonadota</taxon>
        <taxon>Betaproteobacteria</taxon>
        <taxon>Neisseriales</taxon>
        <taxon>Aquaspirillaceae</taxon>
        <taxon>Laribacter</taxon>
    </lineage>
</organism>
<dbReference type="InterPro" id="IPR036831">
    <property type="entry name" value="HdeA_sf"/>
</dbReference>
<feature type="disulfide bond" evidence="5">
    <location>
        <begin position="41"/>
        <end position="89"/>
    </location>
</feature>
<dbReference type="Proteomes" id="UP000197424">
    <property type="component" value="Chromosome"/>
</dbReference>
<evidence type="ECO:0000256" key="1">
    <source>
        <dbReference type="ARBA" id="ARBA00022729"/>
    </source>
</evidence>
<accession>A0A248LGH9</accession>
<comment type="function">
    <text evidence="5">Required for optimal acid stress protection. Exhibits a chaperone-like activity only at low pH by suppressing non-specifically the aggregation of denaturated periplasmic proteins.</text>
</comment>
<protein>
    <recommendedName>
        <fullName evidence="5">Probable acid stress chaperone HdeA</fullName>
    </recommendedName>
</protein>
<dbReference type="Proteomes" id="UP001200247">
    <property type="component" value="Unassembled WGS sequence"/>
</dbReference>
<sequence precursor="true">MKTRSATVLAALALALGAGMAHAADAAGKTASPKGYYKWTCQDFLDLDESFKPKVVYWAEGFNNKGKPDAAMVDVQGVEKIIPVVVDQCKLKPTEKLMKIMKSAKMTAGH</sequence>
<reference evidence="7 9" key="4">
    <citation type="submission" date="2021-10" db="EMBL/GenBank/DDBJ databases">
        <title>Whole-genome sequencing analysis of Laribacter hongkongensis: virulence gene profiles, carbohydrate-active enzyme prediction, and antimicrobial resistance characterization.</title>
        <authorList>
            <person name="Yuan P."/>
            <person name="Zhan Y."/>
            <person name="Chen D."/>
        </authorList>
    </citation>
    <scope>NUCLEOTIDE SEQUENCE [LARGE SCALE GENOMIC DNA]</scope>
    <source>
        <strain evidence="7 9">W67</strain>
    </source>
</reference>
<dbReference type="OMA" id="ADAKKPM"/>
<dbReference type="HAMAP" id="MF_00946">
    <property type="entry name" value="HdeA"/>
    <property type="match status" value="1"/>
</dbReference>
<keyword evidence="2 5" id="KW-0574">Periplasm</keyword>
<dbReference type="SUPFAM" id="SSF47752">
    <property type="entry name" value="Protein HNS-dependent expression A, HdeA"/>
    <property type="match status" value="1"/>
</dbReference>
<dbReference type="EMBL" id="JAJAXM010000002">
    <property type="protein sequence ID" value="MCG9024530.1"/>
    <property type="molecule type" value="Genomic_DNA"/>
</dbReference>
<reference evidence="6" key="1">
    <citation type="journal article" date="2017" name="J. Antimicrob. Chemother.">
        <title>Emergence and genomic analysis of MDR Laribacter hongkongensis strain HLGZ1 from Guangzhou, China.</title>
        <authorList>
            <person name="Wu H.K."/>
            <person name="Chen J.H."/>
            <person name="Yang L."/>
            <person name="Li A.R."/>
            <person name="Su D.H."/>
            <person name="Lin Y.P."/>
            <person name="Chen D.Q."/>
        </authorList>
    </citation>
    <scope>NUCLEOTIDE SEQUENCE</scope>
    <source>
        <strain evidence="6">HLGZ1</strain>
    </source>
</reference>